<proteinExistence type="predicted"/>
<reference evidence="1" key="1">
    <citation type="submission" date="2018-07" db="EMBL/GenBank/DDBJ databases">
        <authorList>
            <person name="Quirk P.G."/>
            <person name="Krulwich T.A."/>
        </authorList>
    </citation>
    <scope>NUCLEOTIDE SEQUENCE</scope>
</reference>
<reference evidence="1" key="2">
    <citation type="journal article" date="2019" name="Mol. Phylogenet. Evol.">
        <title>Reassessment of the classification of bryopsidales (chlorophyta) based on chloroplast phylogenomic analyses.</title>
        <authorList>
            <person name="Cremen M.C."/>
            <person name="Leliaert F."/>
            <person name="West J."/>
            <person name="Lam D.W."/>
            <person name="Shimada S."/>
            <person name="Lopez-Bautista J.M."/>
            <person name="Verbruggen H."/>
        </authorList>
    </citation>
    <scope>NUCLEOTIDE SEQUENCE</scope>
</reference>
<protein>
    <submittedName>
        <fullName evidence="1">Uncharacterized protein</fullName>
    </submittedName>
</protein>
<evidence type="ECO:0000313" key="1">
    <source>
        <dbReference type="EMBL" id="AYC64174.1"/>
    </source>
</evidence>
<keyword evidence="1" id="KW-0934">Plastid</keyword>
<name>A0A386AXU2_9CHLO</name>
<dbReference type="EMBL" id="MH591090">
    <property type="protein sequence ID" value="AYC64174.1"/>
    <property type="molecule type" value="Genomic_DNA"/>
</dbReference>
<organism evidence="1">
    <name type="scientific">Johnson-sea-linkia profunda</name>
    <dbReference type="NCBI Taxonomy" id="575876"/>
    <lineage>
        <taxon>Eukaryota</taxon>
        <taxon>Viridiplantae</taxon>
        <taxon>Chlorophyta</taxon>
        <taxon>core chlorophytes</taxon>
        <taxon>Ulvophyceae</taxon>
        <taxon>TCBD clade</taxon>
        <taxon>Bryopsidales</taxon>
        <taxon>Halimedineae</taxon>
        <taxon>Halimedaceae</taxon>
        <taxon>Rhipileae</taxon>
        <taxon>Johnson-sea-linkia</taxon>
    </lineage>
</organism>
<keyword evidence="1" id="KW-0150">Chloroplast</keyword>
<sequence>MCIFFSMPIHYKGNKSFFFFLDPFCRKDDHTSFKNAFNNYKTFFFQANEKDEFDAIKSYDFDEPIENEISETYSRLYGFQQENTPGERIDPSLDIQSIQYDLQTTHFTLRAIKAFYKSQLVEFDPGFEDFQEQSFENRIPLKPNLRNQYNELLESTEETESSFINRSIFKQQLLLGEFLAFKYNGSIFFHKPGWMSS</sequence>
<gene>
    <name evidence="1" type="primary">orf197</name>
</gene>
<geneLocation type="chloroplast" evidence="1"/>
<accession>A0A386AXU2</accession>
<dbReference type="AlphaFoldDB" id="A0A386AXU2"/>